<keyword evidence="12" id="KW-0131">Cell cycle</keyword>
<gene>
    <name evidence="24" type="ORF">Pro02_10960</name>
</gene>
<evidence type="ECO:0000256" key="3">
    <source>
        <dbReference type="ARBA" id="ARBA00022475"/>
    </source>
</evidence>
<proteinExistence type="inferred from homology"/>
<dbReference type="GO" id="GO:0008955">
    <property type="term" value="F:peptidoglycan glycosyltransferase activity"/>
    <property type="evidence" value="ECO:0007669"/>
    <property type="project" value="UniProtKB-EC"/>
</dbReference>
<evidence type="ECO:0000256" key="8">
    <source>
        <dbReference type="ARBA" id="ARBA00022960"/>
    </source>
</evidence>
<dbReference type="PANTHER" id="PTHR30474">
    <property type="entry name" value="CELL CYCLE PROTEIN"/>
    <property type="match status" value="1"/>
</dbReference>
<evidence type="ECO:0000256" key="10">
    <source>
        <dbReference type="ARBA" id="ARBA00022989"/>
    </source>
</evidence>
<comment type="pathway">
    <text evidence="2">Cell wall biogenesis; peptidoglycan biosynthesis.</text>
</comment>
<feature type="transmembrane region" description="Helical" evidence="23">
    <location>
        <begin position="345"/>
        <end position="372"/>
    </location>
</feature>
<dbReference type="GO" id="GO:0051301">
    <property type="term" value="P:cell division"/>
    <property type="evidence" value="ECO:0007669"/>
    <property type="project" value="UniProtKB-KW"/>
</dbReference>
<feature type="transmembrane region" description="Helical" evidence="23">
    <location>
        <begin position="420"/>
        <end position="442"/>
    </location>
</feature>
<feature type="transmembrane region" description="Helical" evidence="23">
    <location>
        <begin position="155"/>
        <end position="174"/>
    </location>
</feature>
<keyword evidence="13" id="KW-0961">Cell wall biogenesis/degradation</keyword>
<evidence type="ECO:0000256" key="12">
    <source>
        <dbReference type="ARBA" id="ARBA00023306"/>
    </source>
</evidence>
<keyword evidence="6" id="KW-0808">Transferase</keyword>
<evidence type="ECO:0000256" key="15">
    <source>
        <dbReference type="ARBA" id="ARBA00033270"/>
    </source>
</evidence>
<protein>
    <recommendedName>
        <fullName evidence="17">Probable peptidoglycan glycosyltransferase FtsW</fullName>
        <ecNumber evidence="19">2.4.99.28</ecNumber>
    </recommendedName>
    <alternativeName>
        <fullName evidence="18">Cell division protein FtsW</fullName>
    </alternativeName>
    <alternativeName>
        <fullName evidence="15">Cell wall polymerase</fullName>
    </alternativeName>
    <alternativeName>
        <fullName evidence="14">Peptidoglycan polymerase</fullName>
    </alternativeName>
</protein>
<feature type="transmembrane region" description="Helical" evidence="23">
    <location>
        <begin position="268"/>
        <end position="286"/>
    </location>
</feature>
<accession>A0A8J3RWU1</accession>
<reference evidence="24" key="1">
    <citation type="submission" date="2021-01" db="EMBL/GenBank/DDBJ databases">
        <title>Whole genome shotgun sequence of Planobispora rosea NBRC 15558.</title>
        <authorList>
            <person name="Komaki H."/>
            <person name="Tamura T."/>
        </authorList>
    </citation>
    <scope>NUCLEOTIDE SEQUENCE</scope>
    <source>
        <strain evidence="24">NBRC 15558</strain>
    </source>
</reference>
<dbReference type="GO" id="GO:0032153">
    <property type="term" value="C:cell division site"/>
    <property type="evidence" value="ECO:0007669"/>
    <property type="project" value="TreeGrafter"/>
</dbReference>
<keyword evidence="4 24" id="KW-0132">Cell division</keyword>
<dbReference type="GO" id="GO:0015648">
    <property type="term" value="F:lipid-linked peptidoglycan transporter activity"/>
    <property type="evidence" value="ECO:0007669"/>
    <property type="project" value="TreeGrafter"/>
</dbReference>
<sequence>MTSGVTPGEVPASRRLRPVREGDPVPRKGRPVREGDPVPRKGRPLWEGDPVAAPEDAAPEASPKGPPVGKAAAEGLPGRLRELLGRPLFSYHLLLGVSALLMVLGLMMVLSASSVEALQEMGDPFYWFFKQSISAAIGIPIMWACSRLPVRFFRLAGYPLMALSIIGLVMVLFVGTSQLGAQRWIDLGPIYLQPSEPAKLGLLLWGADLLARKARNGMIEWRHLLIPLMPGTALLALLVMLGSDLGTTIVLTMIFLALLWVVGAPLRLFGGILGVAVLATVVMIVTEGYRLDRIEGWLNPWENASDTGLQAVQGQIAMGTGGWFGLGLGYSRAKWNWLPHAESDFIFAILGEELGLMGTLVVITLFGLLGYAGLRVATRVRDPFVRLAAAAATAWIAGQAIVNIGAVIGVLPITGIPLPLVSYGGSALLPTLAALGMLLSFAKQEPGARDALIARGPGPAARALSWLGLGGPGTTRRPGRGRR</sequence>
<evidence type="ECO:0000256" key="6">
    <source>
        <dbReference type="ARBA" id="ARBA00022679"/>
    </source>
</evidence>
<evidence type="ECO:0000256" key="23">
    <source>
        <dbReference type="SAM" id="Phobius"/>
    </source>
</evidence>
<evidence type="ECO:0000256" key="14">
    <source>
        <dbReference type="ARBA" id="ARBA00032370"/>
    </source>
</evidence>
<evidence type="ECO:0000256" key="5">
    <source>
        <dbReference type="ARBA" id="ARBA00022676"/>
    </source>
</evidence>
<keyword evidence="3" id="KW-1003">Cell membrane</keyword>
<evidence type="ECO:0000256" key="9">
    <source>
        <dbReference type="ARBA" id="ARBA00022984"/>
    </source>
</evidence>
<evidence type="ECO:0000256" key="7">
    <source>
        <dbReference type="ARBA" id="ARBA00022692"/>
    </source>
</evidence>
<feature type="transmembrane region" description="Helical" evidence="23">
    <location>
        <begin position="233"/>
        <end position="261"/>
    </location>
</feature>
<feature type="region of interest" description="Disordered" evidence="22">
    <location>
        <begin position="1"/>
        <end position="72"/>
    </location>
</feature>
<evidence type="ECO:0000256" key="19">
    <source>
        <dbReference type="ARBA" id="ARBA00044770"/>
    </source>
</evidence>
<dbReference type="AlphaFoldDB" id="A0A8J3RWU1"/>
<name>A0A8J3RWU1_PLARO</name>
<organism evidence="24 25">
    <name type="scientific">Planobispora rosea</name>
    <dbReference type="NCBI Taxonomy" id="35762"/>
    <lineage>
        <taxon>Bacteria</taxon>
        <taxon>Bacillati</taxon>
        <taxon>Actinomycetota</taxon>
        <taxon>Actinomycetes</taxon>
        <taxon>Streptosporangiales</taxon>
        <taxon>Streptosporangiaceae</taxon>
        <taxon>Planobispora</taxon>
    </lineage>
</organism>
<keyword evidence="10 23" id="KW-1133">Transmembrane helix</keyword>
<evidence type="ECO:0000256" key="11">
    <source>
        <dbReference type="ARBA" id="ARBA00023136"/>
    </source>
</evidence>
<dbReference type="NCBIfam" id="TIGR02614">
    <property type="entry name" value="ftsW"/>
    <property type="match status" value="1"/>
</dbReference>
<comment type="subcellular location">
    <subcellularLocation>
        <location evidence="1">Cell membrane</location>
        <topology evidence="1">Multi-pass membrane protein</topology>
    </subcellularLocation>
</comment>
<dbReference type="InterPro" id="IPR001182">
    <property type="entry name" value="FtsW/RodA"/>
</dbReference>
<keyword evidence="9" id="KW-0573">Peptidoglycan synthesis</keyword>
<evidence type="ECO:0000256" key="18">
    <source>
        <dbReference type="ARBA" id="ARBA00041418"/>
    </source>
</evidence>
<evidence type="ECO:0000313" key="25">
    <source>
        <dbReference type="Proteomes" id="UP000655044"/>
    </source>
</evidence>
<keyword evidence="8" id="KW-0133">Cell shape</keyword>
<evidence type="ECO:0000256" key="2">
    <source>
        <dbReference type="ARBA" id="ARBA00004752"/>
    </source>
</evidence>
<comment type="catalytic activity">
    <reaction evidence="20">
        <text>[GlcNAc-(1-&gt;4)-Mur2Ac(oyl-L-Ala-gamma-D-Glu-L-Lys-D-Ala-D-Ala)](n)-di-trans,octa-cis-undecaprenyl diphosphate + beta-D-GlcNAc-(1-&gt;4)-Mur2Ac(oyl-L-Ala-gamma-D-Glu-L-Lys-D-Ala-D-Ala)-di-trans,octa-cis-undecaprenyl diphosphate = [GlcNAc-(1-&gt;4)-Mur2Ac(oyl-L-Ala-gamma-D-Glu-L-Lys-D-Ala-D-Ala)](n+1)-di-trans,octa-cis-undecaprenyl diphosphate + di-trans,octa-cis-undecaprenyl diphosphate + H(+)</text>
        <dbReference type="Rhea" id="RHEA:23708"/>
        <dbReference type="Rhea" id="RHEA-COMP:9602"/>
        <dbReference type="Rhea" id="RHEA-COMP:9603"/>
        <dbReference type="ChEBI" id="CHEBI:15378"/>
        <dbReference type="ChEBI" id="CHEBI:58405"/>
        <dbReference type="ChEBI" id="CHEBI:60033"/>
        <dbReference type="ChEBI" id="CHEBI:78435"/>
        <dbReference type="EC" id="2.4.99.28"/>
    </reaction>
</comment>
<dbReference type="GO" id="GO:0009252">
    <property type="term" value="P:peptidoglycan biosynthetic process"/>
    <property type="evidence" value="ECO:0007669"/>
    <property type="project" value="UniProtKB-KW"/>
</dbReference>
<evidence type="ECO:0000256" key="4">
    <source>
        <dbReference type="ARBA" id="ARBA00022618"/>
    </source>
</evidence>
<keyword evidence="5" id="KW-0328">Glycosyltransferase</keyword>
<dbReference type="EC" id="2.4.99.28" evidence="19"/>
<evidence type="ECO:0000256" key="16">
    <source>
        <dbReference type="ARBA" id="ARBA00038053"/>
    </source>
</evidence>
<dbReference type="Proteomes" id="UP000655044">
    <property type="component" value="Unassembled WGS sequence"/>
</dbReference>
<comment type="caution">
    <text evidence="24">The sequence shown here is derived from an EMBL/GenBank/DDBJ whole genome shotgun (WGS) entry which is preliminary data.</text>
</comment>
<dbReference type="InterPro" id="IPR013437">
    <property type="entry name" value="FtsW"/>
</dbReference>
<comment type="function">
    <text evidence="21">Peptidoglycan polymerase that is essential for cell division.</text>
</comment>
<evidence type="ECO:0000256" key="20">
    <source>
        <dbReference type="ARBA" id="ARBA00049902"/>
    </source>
</evidence>
<dbReference type="RefSeq" id="WP_203863227.1">
    <property type="nucleotide sequence ID" value="NZ_BOOI01000009.1"/>
</dbReference>
<dbReference type="PROSITE" id="PS00428">
    <property type="entry name" value="FTSW_RODA_SPOVE"/>
    <property type="match status" value="1"/>
</dbReference>
<keyword evidence="11 23" id="KW-0472">Membrane</keyword>
<evidence type="ECO:0000256" key="17">
    <source>
        <dbReference type="ARBA" id="ARBA00041185"/>
    </source>
</evidence>
<dbReference type="GO" id="GO:0008360">
    <property type="term" value="P:regulation of cell shape"/>
    <property type="evidence" value="ECO:0007669"/>
    <property type="project" value="UniProtKB-KW"/>
</dbReference>
<evidence type="ECO:0000256" key="22">
    <source>
        <dbReference type="SAM" id="MobiDB-lite"/>
    </source>
</evidence>
<feature type="transmembrane region" description="Helical" evidence="23">
    <location>
        <begin position="89"/>
        <end position="113"/>
    </location>
</feature>
<comment type="similarity">
    <text evidence="16">Belongs to the SEDS family. FtsW subfamily.</text>
</comment>
<feature type="compositionally biased region" description="Low complexity" evidence="22">
    <location>
        <begin position="49"/>
        <end position="63"/>
    </location>
</feature>
<feature type="transmembrane region" description="Helical" evidence="23">
    <location>
        <begin position="125"/>
        <end position="143"/>
    </location>
</feature>
<dbReference type="EMBL" id="BOOI01000009">
    <property type="protein sequence ID" value="GIH82688.1"/>
    <property type="molecule type" value="Genomic_DNA"/>
</dbReference>
<dbReference type="GO" id="GO:0005886">
    <property type="term" value="C:plasma membrane"/>
    <property type="evidence" value="ECO:0007669"/>
    <property type="project" value="UniProtKB-SubCell"/>
</dbReference>
<dbReference type="PANTHER" id="PTHR30474:SF2">
    <property type="entry name" value="PEPTIDOGLYCAN GLYCOSYLTRANSFERASE FTSW-RELATED"/>
    <property type="match status" value="1"/>
</dbReference>
<keyword evidence="25" id="KW-1185">Reference proteome</keyword>
<evidence type="ECO:0000256" key="21">
    <source>
        <dbReference type="ARBA" id="ARBA00049966"/>
    </source>
</evidence>
<feature type="transmembrane region" description="Helical" evidence="23">
    <location>
        <begin position="384"/>
        <end position="408"/>
    </location>
</feature>
<feature type="compositionally biased region" description="Basic and acidic residues" evidence="22">
    <location>
        <begin position="18"/>
        <end position="39"/>
    </location>
</feature>
<evidence type="ECO:0000256" key="13">
    <source>
        <dbReference type="ARBA" id="ARBA00023316"/>
    </source>
</evidence>
<dbReference type="InterPro" id="IPR018365">
    <property type="entry name" value="Cell_cycle_FtsW-rel_CS"/>
</dbReference>
<evidence type="ECO:0000256" key="1">
    <source>
        <dbReference type="ARBA" id="ARBA00004651"/>
    </source>
</evidence>
<evidence type="ECO:0000313" key="24">
    <source>
        <dbReference type="EMBL" id="GIH82688.1"/>
    </source>
</evidence>
<keyword evidence="7 23" id="KW-0812">Transmembrane</keyword>
<dbReference type="GO" id="GO:0071555">
    <property type="term" value="P:cell wall organization"/>
    <property type="evidence" value="ECO:0007669"/>
    <property type="project" value="UniProtKB-KW"/>
</dbReference>
<dbReference type="Pfam" id="PF01098">
    <property type="entry name" value="FTSW_RODA_SPOVE"/>
    <property type="match status" value="1"/>
</dbReference>